<dbReference type="InterPro" id="IPR028082">
    <property type="entry name" value="Peripla_BP_I"/>
</dbReference>
<dbReference type="GO" id="GO:0000976">
    <property type="term" value="F:transcription cis-regulatory region binding"/>
    <property type="evidence" value="ECO:0007669"/>
    <property type="project" value="TreeGrafter"/>
</dbReference>
<gene>
    <name evidence="5" type="ORF">SAMN05421837_106143</name>
</gene>
<organism evidence="5 6">
    <name type="scientific">Amycolatopsis pretoriensis</name>
    <dbReference type="NCBI Taxonomy" id="218821"/>
    <lineage>
        <taxon>Bacteria</taxon>
        <taxon>Bacillati</taxon>
        <taxon>Actinomycetota</taxon>
        <taxon>Actinomycetes</taxon>
        <taxon>Pseudonocardiales</taxon>
        <taxon>Pseudonocardiaceae</taxon>
        <taxon>Amycolatopsis</taxon>
    </lineage>
</organism>
<evidence type="ECO:0000313" key="5">
    <source>
        <dbReference type="EMBL" id="SEF32250.1"/>
    </source>
</evidence>
<dbReference type="SUPFAM" id="SSF53822">
    <property type="entry name" value="Periplasmic binding protein-like I"/>
    <property type="match status" value="1"/>
</dbReference>
<dbReference type="SUPFAM" id="SSF47413">
    <property type="entry name" value="lambda repressor-like DNA-binding domains"/>
    <property type="match status" value="1"/>
</dbReference>
<proteinExistence type="predicted"/>
<dbReference type="STRING" id="218821.SAMN05421837_106143"/>
<evidence type="ECO:0000256" key="2">
    <source>
        <dbReference type="ARBA" id="ARBA00023125"/>
    </source>
</evidence>
<sequence>MHDGELTSRSKPTMADVAAKVGVSRALVSLVFRGQPGASQETRDRVFAAAEELGYRPDNAARLLARGRSRTLGVMVTVHQSFQADLVEGIYPEAERLGYDVLLSATAPSRDEAKAVEALLSHRCEALILLGPNAERSALDALGRRAVVAVVGRRVSGIQVDSVHTADTKGIRQAVDHLVDLGHRRIVHVDGGKEPGSADRRRAYRAAMRRHDLPERVLPGAHDEEAGMTAARQMLAENSLPTAVVAGNDRCAIGLLHTFGRAGLEFPRDISIVGFDDNHLSHLSHIDLTTVHQDAAGLAQAAVHAATDRLEDETRAPTEIVLDPKLVVRGTTGPPRS</sequence>
<keyword evidence="3" id="KW-0804">Transcription</keyword>
<evidence type="ECO:0000256" key="3">
    <source>
        <dbReference type="ARBA" id="ARBA00023163"/>
    </source>
</evidence>
<dbReference type="Pfam" id="PF13377">
    <property type="entry name" value="Peripla_BP_3"/>
    <property type="match status" value="1"/>
</dbReference>
<keyword evidence="1" id="KW-0805">Transcription regulation</keyword>
<dbReference type="Proteomes" id="UP000198878">
    <property type="component" value="Unassembled WGS sequence"/>
</dbReference>
<dbReference type="InterPro" id="IPR000843">
    <property type="entry name" value="HTH_LacI"/>
</dbReference>
<dbReference type="CDD" id="cd06267">
    <property type="entry name" value="PBP1_LacI_sugar_binding-like"/>
    <property type="match status" value="1"/>
</dbReference>
<dbReference type="InterPro" id="IPR010982">
    <property type="entry name" value="Lambda_DNA-bd_dom_sf"/>
</dbReference>
<name>A0A1H5R1J6_9PSEU</name>
<reference evidence="6" key="1">
    <citation type="submission" date="2016-10" db="EMBL/GenBank/DDBJ databases">
        <authorList>
            <person name="Varghese N."/>
            <person name="Submissions S."/>
        </authorList>
    </citation>
    <scope>NUCLEOTIDE SEQUENCE [LARGE SCALE GENOMIC DNA]</scope>
    <source>
        <strain evidence="6">DSM 44654</strain>
    </source>
</reference>
<dbReference type="InterPro" id="IPR046335">
    <property type="entry name" value="LacI/GalR-like_sensor"/>
</dbReference>
<dbReference type="PROSITE" id="PS50932">
    <property type="entry name" value="HTH_LACI_2"/>
    <property type="match status" value="1"/>
</dbReference>
<dbReference type="Pfam" id="PF00356">
    <property type="entry name" value="LacI"/>
    <property type="match status" value="1"/>
</dbReference>
<keyword evidence="6" id="KW-1185">Reference proteome</keyword>
<dbReference type="GO" id="GO:0003700">
    <property type="term" value="F:DNA-binding transcription factor activity"/>
    <property type="evidence" value="ECO:0007669"/>
    <property type="project" value="TreeGrafter"/>
</dbReference>
<dbReference type="AlphaFoldDB" id="A0A1H5R1J6"/>
<evidence type="ECO:0000313" key="6">
    <source>
        <dbReference type="Proteomes" id="UP000198878"/>
    </source>
</evidence>
<dbReference type="CDD" id="cd01392">
    <property type="entry name" value="HTH_LacI"/>
    <property type="match status" value="1"/>
</dbReference>
<dbReference type="SMART" id="SM00354">
    <property type="entry name" value="HTH_LACI"/>
    <property type="match status" value="1"/>
</dbReference>
<protein>
    <submittedName>
        <fullName evidence="5">Transcriptional regulator, LacI family</fullName>
    </submittedName>
</protein>
<keyword evidence="2" id="KW-0238">DNA-binding</keyword>
<accession>A0A1H5R1J6</accession>
<evidence type="ECO:0000259" key="4">
    <source>
        <dbReference type="PROSITE" id="PS50932"/>
    </source>
</evidence>
<dbReference type="Gene3D" id="3.40.50.2300">
    <property type="match status" value="2"/>
</dbReference>
<feature type="domain" description="HTH lacI-type" evidence="4">
    <location>
        <begin position="12"/>
        <end position="66"/>
    </location>
</feature>
<dbReference type="EMBL" id="FNUJ01000006">
    <property type="protein sequence ID" value="SEF32250.1"/>
    <property type="molecule type" value="Genomic_DNA"/>
</dbReference>
<evidence type="ECO:0000256" key="1">
    <source>
        <dbReference type="ARBA" id="ARBA00023015"/>
    </source>
</evidence>
<dbReference type="RefSeq" id="WP_167379744.1">
    <property type="nucleotide sequence ID" value="NZ_FNUJ01000006.1"/>
</dbReference>
<dbReference type="Gene3D" id="1.10.260.40">
    <property type="entry name" value="lambda repressor-like DNA-binding domains"/>
    <property type="match status" value="1"/>
</dbReference>
<dbReference type="PANTHER" id="PTHR30146:SF155">
    <property type="entry name" value="ALANINE RACEMASE"/>
    <property type="match status" value="1"/>
</dbReference>
<dbReference type="PANTHER" id="PTHR30146">
    <property type="entry name" value="LACI-RELATED TRANSCRIPTIONAL REPRESSOR"/>
    <property type="match status" value="1"/>
</dbReference>